<protein>
    <recommendedName>
        <fullName evidence="10">Gypsy retrotransposon integrase-like protein 1</fullName>
        <ecNumber evidence="3">2.7.7.49</ecNumber>
        <ecNumber evidence="2">3.1.26.4</ecNumber>
    </recommendedName>
</protein>
<dbReference type="FunFam" id="3.30.420.10:FF:000032">
    <property type="entry name" value="Retrovirus-related Pol polyprotein from transposon 297-like Protein"/>
    <property type="match status" value="1"/>
</dbReference>
<keyword evidence="16" id="KW-1185">Reference proteome</keyword>
<evidence type="ECO:0000259" key="14">
    <source>
        <dbReference type="PROSITE" id="PS50994"/>
    </source>
</evidence>
<dbReference type="SUPFAM" id="SSF50630">
    <property type="entry name" value="Acid proteases"/>
    <property type="match status" value="1"/>
</dbReference>
<evidence type="ECO:0000256" key="5">
    <source>
        <dbReference type="ARBA" id="ARBA00022695"/>
    </source>
</evidence>
<evidence type="ECO:0000259" key="12">
    <source>
        <dbReference type="PROSITE" id="PS50175"/>
    </source>
</evidence>
<dbReference type="EC" id="2.7.7.49" evidence="3"/>
<dbReference type="Gene3D" id="3.30.420.10">
    <property type="entry name" value="Ribonuclease H-like superfamily/Ribonuclease H"/>
    <property type="match status" value="1"/>
</dbReference>
<dbReference type="Gene3D" id="3.10.10.10">
    <property type="entry name" value="HIV Type 1 Reverse Transcriptase, subunit A, domain 1"/>
    <property type="match status" value="1"/>
</dbReference>
<dbReference type="FunFam" id="3.10.20.370:FF:000001">
    <property type="entry name" value="Retrovirus-related Pol polyprotein from transposon 17.6-like protein"/>
    <property type="match status" value="1"/>
</dbReference>
<evidence type="ECO:0000256" key="4">
    <source>
        <dbReference type="ARBA" id="ARBA00022679"/>
    </source>
</evidence>
<feature type="region of interest" description="Disordered" evidence="11">
    <location>
        <begin position="1286"/>
        <end position="1328"/>
    </location>
</feature>
<dbReference type="InterPro" id="IPR041373">
    <property type="entry name" value="RT_RNaseH"/>
</dbReference>
<evidence type="ECO:0000256" key="11">
    <source>
        <dbReference type="SAM" id="MobiDB-lite"/>
    </source>
</evidence>
<dbReference type="Ensembl" id="ENSONIT00000089557.1">
    <property type="protein sequence ID" value="ENSONIP00000041821.1"/>
    <property type="gene ID" value="ENSONIG00000029370.1"/>
</dbReference>
<dbReference type="InterPro" id="IPR036397">
    <property type="entry name" value="RNaseH_sf"/>
</dbReference>
<name>A0A669C5C6_ORENI</name>
<evidence type="ECO:0000256" key="3">
    <source>
        <dbReference type="ARBA" id="ARBA00012493"/>
    </source>
</evidence>
<feature type="compositionally biased region" description="Acidic residues" evidence="11">
    <location>
        <begin position="1392"/>
        <end position="1407"/>
    </location>
</feature>
<dbReference type="OMA" id="XASASGA"/>
<dbReference type="InterPro" id="IPR001584">
    <property type="entry name" value="Integrase_cat-core"/>
</dbReference>
<feature type="domain" description="Reverse transcriptase" evidence="13">
    <location>
        <begin position="377"/>
        <end position="556"/>
    </location>
</feature>
<evidence type="ECO:0000256" key="1">
    <source>
        <dbReference type="ARBA" id="ARBA00010879"/>
    </source>
</evidence>
<feature type="compositionally biased region" description="Basic residues" evidence="11">
    <location>
        <begin position="627"/>
        <end position="638"/>
    </location>
</feature>
<feature type="compositionally biased region" description="Basic and acidic residues" evidence="11">
    <location>
        <begin position="1288"/>
        <end position="1310"/>
    </location>
</feature>
<dbReference type="Pfam" id="PF00078">
    <property type="entry name" value="RVT_1"/>
    <property type="match status" value="1"/>
</dbReference>
<dbReference type="Gene3D" id="3.30.70.270">
    <property type="match status" value="2"/>
</dbReference>
<keyword evidence="7" id="KW-0255">Endonuclease</keyword>
<evidence type="ECO:0000256" key="9">
    <source>
        <dbReference type="ARBA" id="ARBA00022918"/>
    </source>
</evidence>
<dbReference type="InterPro" id="IPR041588">
    <property type="entry name" value="Integrase_H2C2"/>
</dbReference>
<dbReference type="InterPro" id="IPR000477">
    <property type="entry name" value="RT_dom"/>
</dbReference>
<feature type="domain" description="Peptidase A2" evidence="12">
    <location>
        <begin position="28"/>
        <end position="119"/>
    </location>
</feature>
<dbReference type="FunFam" id="1.10.340.70:FF:000001">
    <property type="entry name" value="Retrovirus-related Pol polyprotein from transposon gypsy-like Protein"/>
    <property type="match status" value="1"/>
</dbReference>
<evidence type="ECO:0000256" key="2">
    <source>
        <dbReference type="ARBA" id="ARBA00012180"/>
    </source>
</evidence>
<dbReference type="PANTHER" id="PTHR37984:SF15">
    <property type="entry name" value="INTEGRASE CATALYTIC DOMAIN-CONTAINING PROTEIN"/>
    <property type="match status" value="1"/>
</dbReference>
<proteinExistence type="inferred from homology"/>
<keyword evidence="6" id="KW-0540">Nuclease</keyword>
<dbReference type="InterPro" id="IPR012337">
    <property type="entry name" value="RNaseH-like_sf"/>
</dbReference>
<dbReference type="Pfam" id="PF00665">
    <property type="entry name" value="rve"/>
    <property type="match status" value="1"/>
</dbReference>
<keyword evidence="4" id="KW-0808">Transferase</keyword>
<feature type="compositionally biased region" description="Basic residues" evidence="11">
    <location>
        <begin position="1421"/>
        <end position="1430"/>
    </location>
</feature>
<feature type="region of interest" description="Disordered" evidence="11">
    <location>
        <begin position="620"/>
        <end position="646"/>
    </location>
</feature>
<dbReference type="GO" id="GO:0004190">
    <property type="term" value="F:aspartic-type endopeptidase activity"/>
    <property type="evidence" value="ECO:0007669"/>
    <property type="project" value="InterPro"/>
</dbReference>
<evidence type="ECO:0000256" key="7">
    <source>
        <dbReference type="ARBA" id="ARBA00022759"/>
    </source>
</evidence>
<dbReference type="SUPFAM" id="SSF56672">
    <property type="entry name" value="DNA/RNA polymerases"/>
    <property type="match status" value="1"/>
</dbReference>
<dbReference type="EC" id="3.1.26.4" evidence="2"/>
<dbReference type="GeneTree" id="ENSGT01100000263500"/>
<dbReference type="PROSITE" id="PS50175">
    <property type="entry name" value="ASP_PROT_RETROV"/>
    <property type="match status" value="1"/>
</dbReference>
<keyword evidence="8" id="KW-0378">Hydrolase</keyword>
<dbReference type="Gene3D" id="3.10.20.370">
    <property type="match status" value="1"/>
</dbReference>
<keyword evidence="5" id="KW-0548">Nucleotidyltransferase</keyword>
<dbReference type="GO" id="GO:0004523">
    <property type="term" value="F:RNA-DNA hybrid ribonuclease activity"/>
    <property type="evidence" value="ECO:0007669"/>
    <property type="project" value="UniProtKB-EC"/>
</dbReference>
<reference evidence="15" key="2">
    <citation type="submission" date="2025-09" db="UniProtKB">
        <authorList>
            <consortium name="Ensembl"/>
        </authorList>
    </citation>
    <scope>IDENTIFICATION</scope>
</reference>
<evidence type="ECO:0000256" key="6">
    <source>
        <dbReference type="ARBA" id="ARBA00022722"/>
    </source>
</evidence>
<dbReference type="PROSITE" id="PS50994">
    <property type="entry name" value="INTEGRASE"/>
    <property type="match status" value="1"/>
</dbReference>
<reference evidence="15" key="1">
    <citation type="submission" date="2025-08" db="UniProtKB">
        <authorList>
            <consortium name="Ensembl"/>
        </authorList>
    </citation>
    <scope>IDENTIFICATION</scope>
</reference>
<dbReference type="InterPro" id="IPR050951">
    <property type="entry name" value="Retrovirus_Pol_polyprotein"/>
</dbReference>
<dbReference type="InterPro" id="IPR021109">
    <property type="entry name" value="Peptidase_aspartic_dom_sf"/>
</dbReference>
<dbReference type="PANTHER" id="PTHR37984">
    <property type="entry name" value="PROTEIN CBG26694"/>
    <property type="match status" value="1"/>
</dbReference>
<comment type="similarity">
    <text evidence="1">Belongs to the beta type-B retroviral polymerase family. HERV class-II K(HML-2) pol subfamily.</text>
</comment>
<dbReference type="SUPFAM" id="SSF53098">
    <property type="entry name" value="Ribonuclease H-like"/>
    <property type="match status" value="1"/>
</dbReference>
<evidence type="ECO:0000313" key="15">
    <source>
        <dbReference type="Ensembl" id="ENSONIP00000041821.1"/>
    </source>
</evidence>
<evidence type="ECO:0000259" key="13">
    <source>
        <dbReference type="PROSITE" id="PS50878"/>
    </source>
</evidence>
<dbReference type="Pfam" id="PF17917">
    <property type="entry name" value="RT_RNaseH"/>
    <property type="match status" value="1"/>
</dbReference>
<dbReference type="CDD" id="cd01647">
    <property type="entry name" value="RT_LTR"/>
    <property type="match status" value="1"/>
</dbReference>
<sequence length="1477" mass="169004">MPSQRQTKLISLIGKRCTVQCHLDKVPVEALWDTGAQASLINNEWREQHLPHSIVRPLAELLGTEPLVALAANGSEIPYDGWVETEFYLDCNPENCLLVPMLVSSDPNVAQLPIIGFNVIEEVVSKWGKRQPRSRNVRKISQILSVSVNTAKSVLKLLQSPDQNQSVGTVLAGKRGLCLAAEQITTTYVRAHIGAQFSGQSLLFVPNEPSQLPEGLVIQEGLVTIMEGRSVYIPVAIANTNKRDVNLIPHTVLGHLEEIKAVYPITPEKTQDSVEQISSQPPIQVNEVINTPSSSHKPPQWDPPVKLDHLRENEQQTVRQLLREECHAFAYDDKDVGCIPSLNMHITLHDTTPVRKTYISVPKPLHQEVKDYLQDLLNRGWISESRSPYSSPIVCVRKKSGELRLCCDYRELNRKSVPDRHPIPRIQDMLDSLHGSSWFSVLDQGKAYHQGFLDPESRPLTAFITPWGLYQWNRIPFGLSSAPAEFQRSMEDCLRGLRDVICQPYLDDNLVHSPSFDTHLEHIRAVLQRYQKHGVKLSPQKCDIFKRKVRFLGRMVSEEGYTMDPAEIAPVQALRDKLPSTVGELSRVLGFLSYYRSYIPNFSKVAKPLYQLLTLPPDRAPPPVPRTKGKVVKAKPKGRPPPNTPIRWTESHQNALNELTDCLTQPPILGYPDFTEPFVLHCDASQQGLGAVLYQKQAGKLKVIAYGSRTLTPPEKNYHMHSGKLEFLALKWAVCERFRDYLYYAPHFVVYTDNNPLTYVLTTAKLNATGHRWVSELADFNFTVKYRPGKKNADADGLSRLPLNIEQYMAQCTSEVKQGVTRAAVESAVLQRENLLHETVVVSLSAVSLVQDAVTLSAGKSLSPEEIRVSQEKDPIIGRFLQHKINNYLPKGRALTAEPPDVRILLRQWSRVHINDDGVLYRRVKGRDQLLLPREHRDTVFRELHKEMGHLGAERTLCLIRDRFYWPRMQSDVEHFVMHACECLKRKRPSKITRAPLTTITTTFPFELVSIDFLHLETCKQGYEYILVVMDHFTRFAQAYATKNKSAKTVVDKVFNHFALNFGFPARIHHDMGREFENQMFSQLQKVCGLRGSHTTPYHPQGNGQVERFNRTLLSMLRTLTDLEKADWKESLTKVVHAYNCTRNEATGFSPYYLLFGRTPRLPIDILFNLPSQEQQLNYEEYVTKWQSRMKEAYEIASMAAQKEASRGKQYYNRKIYGAQLHPGNRVLLRNLKERGGPGKLRSYWEDTVYVVVSQKSPDIPVYEIKPERGGKSRTVHRNLLLPCDSLPVEKKSRQEQHERQKSLRQKEVEAQQQLLQQDTDMESEDEGELVWRFPQQNSTTSIIPPTLESLVGEQQLEEPQTADFDPFLQDHREVHEPELQTAEQHYNQQESQDEQTSDEQQDEQGDSDSNSEQGLSPVLRHPKRERRQPKMLTYDILGQPTVRQADMDSVKMGAICTQRLWRPWWPEDIPARCERQ</sequence>
<dbReference type="InterPro" id="IPR001995">
    <property type="entry name" value="Peptidase_A2_cat"/>
</dbReference>
<dbReference type="GO" id="GO:0015074">
    <property type="term" value="P:DNA integration"/>
    <property type="evidence" value="ECO:0007669"/>
    <property type="project" value="InterPro"/>
</dbReference>
<dbReference type="InterPro" id="IPR043502">
    <property type="entry name" value="DNA/RNA_pol_sf"/>
</dbReference>
<feature type="domain" description="Integrase catalytic" evidence="14">
    <location>
        <begin position="1001"/>
        <end position="1159"/>
    </location>
</feature>
<dbReference type="GO" id="GO:0006508">
    <property type="term" value="P:proteolysis"/>
    <property type="evidence" value="ECO:0007669"/>
    <property type="project" value="InterPro"/>
</dbReference>
<accession>A0A669C5C6</accession>
<dbReference type="Proteomes" id="UP000005207">
    <property type="component" value="Unplaced"/>
</dbReference>
<evidence type="ECO:0000313" key="16">
    <source>
        <dbReference type="Proteomes" id="UP000005207"/>
    </source>
</evidence>
<evidence type="ECO:0000256" key="8">
    <source>
        <dbReference type="ARBA" id="ARBA00022801"/>
    </source>
</evidence>
<organism evidence="15 16">
    <name type="scientific">Oreochromis niloticus</name>
    <name type="common">Nile tilapia</name>
    <name type="synonym">Tilapia nilotica</name>
    <dbReference type="NCBI Taxonomy" id="8128"/>
    <lineage>
        <taxon>Eukaryota</taxon>
        <taxon>Metazoa</taxon>
        <taxon>Chordata</taxon>
        <taxon>Craniata</taxon>
        <taxon>Vertebrata</taxon>
        <taxon>Euteleostomi</taxon>
        <taxon>Actinopterygii</taxon>
        <taxon>Neopterygii</taxon>
        <taxon>Teleostei</taxon>
        <taxon>Neoteleostei</taxon>
        <taxon>Acanthomorphata</taxon>
        <taxon>Ovalentaria</taxon>
        <taxon>Cichlomorphae</taxon>
        <taxon>Cichliformes</taxon>
        <taxon>Cichlidae</taxon>
        <taxon>African cichlids</taxon>
        <taxon>Pseudocrenilabrinae</taxon>
        <taxon>Oreochromini</taxon>
        <taxon>Oreochromis</taxon>
    </lineage>
</organism>
<evidence type="ECO:0000256" key="10">
    <source>
        <dbReference type="ARBA" id="ARBA00039658"/>
    </source>
</evidence>
<dbReference type="GO" id="GO:0003676">
    <property type="term" value="F:nucleic acid binding"/>
    <property type="evidence" value="ECO:0007669"/>
    <property type="project" value="InterPro"/>
</dbReference>
<dbReference type="InParanoid" id="A0A669C5C6"/>
<dbReference type="Pfam" id="PF17921">
    <property type="entry name" value="Integrase_H2C2"/>
    <property type="match status" value="1"/>
</dbReference>
<keyword evidence="9" id="KW-0695">RNA-directed DNA polymerase</keyword>
<feature type="region of interest" description="Disordered" evidence="11">
    <location>
        <begin position="1384"/>
        <end position="1431"/>
    </location>
</feature>
<dbReference type="PROSITE" id="PS50878">
    <property type="entry name" value="RT_POL"/>
    <property type="match status" value="1"/>
</dbReference>
<dbReference type="CDD" id="cd09274">
    <property type="entry name" value="RNase_HI_RT_Ty3"/>
    <property type="match status" value="1"/>
</dbReference>
<dbReference type="GO" id="GO:0003964">
    <property type="term" value="F:RNA-directed DNA polymerase activity"/>
    <property type="evidence" value="ECO:0007669"/>
    <property type="project" value="UniProtKB-KW"/>
</dbReference>
<dbReference type="Gene3D" id="1.10.340.70">
    <property type="match status" value="1"/>
</dbReference>
<dbReference type="InterPro" id="IPR043128">
    <property type="entry name" value="Rev_trsase/Diguanyl_cyclase"/>
</dbReference>